<reference evidence="2" key="1">
    <citation type="submission" date="2021-02" db="EMBL/GenBank/DDBJ databases">
        <title>Genome sequence Cadophora malorum strain M34.</title>
        <authorList>
            <person name="Stefanovic E."/>
            <person name="Vu D."/>
            <person name="Scully C."/>
            <person name="Dijksterhuis J."/>
            <person name="Roader J."/>
            <person name="Houbraken J."/>
        </authorList>
    </citation>
    <scope>NUCLEOTIDE SEQUENCE</scope>
    <source>
        <strain evidence="2">M34</strain>
    </source>
</reference>
<comment type="caution">
    <text evidence="2">The sequence shown here is derived from an EMBL/GenBank/DDBJ whole genome shotgun (WGS) entry which is preliminary data.</text>
</comment>
<evidence type="ECO:0000313" key="2">
    <source>
        <dbReference type="EMBL" id="KAG4415742.1"/>
    </source>
</evidence>
<dbReference type="EMBL" id="JAFJYH010000209">
    <property type="protein sequence ID" value="KAG4415742.1"/>
    <property type="molecule type" value="Genomic_DNA"/>
</dbReference>
<gene>
    <name evidence="2" type="ORF">IFR04_011106</name>
</gene>
<dbReference type="SUPFAM" id="SSF53474">
    <property type="entry name" value="alpha/beta-Hydrolases"/>
    <property type="match status" value="1"/>
</dbReference>
<feature type="domain" description="Dienelactone hydrolase" evidence="1">
    <location>
        <begin position="27"/>
        <end position="283"/>
    </location>
</feature>
<keyword evidence="3" id="KW-1185">Reference proteome</keyword>
<organism evidence="2 3">
    <name type="scientific">Cadophora malorum</name>
    <dbReference type="NCBI Taxonomy" id="108018"/>
    <lineage>
        <taxon>Eukaryota</taxon>
        <taxon>Fungi</taxon>
        <taxon>Dikarya</taxon>
        <taxon>Ascomycota</taxon>
        <taxon>Pezizomycotina</taxon>
        <taxon>Leotiomycetes</taxon>
        <taxon>Helotiales</taxon>
        <taxon>Ploettnerulaceae</taxon>
        <taxon>Cadophora</taxon>
    </lineage>
</organism>
<dbReference type="Proteomes" id="UP000664132">
    <property type="component" value="Unassembled WGS sequence"/>
</dbReference>
<sequence length="284" mass="30672">MSCADCFRGSIHDGEPTGTEEIIHGTRTYVAPPDTAASSQSTIIFVTDAFGFNLVNSKILADIYASRTGFRVLVPDIIPGGGVPLSSLALMETAIAPVAWWNIYGQIRRVVTVLRMMTIFIPFAIRTRGVFPSLLAYARAVKADLPAGAKLGAAGFCWGGLQTTKLTEQAAIVGGSKPLIDAHFTAHPAGMKPEQFIESYRRFRVPLSIAVGDQDFVLSKDNVATIEAGFREEYGEGTNMSYEIKLYAGCGHGFAVRADEKKTVENKGAQQATSQAVTWFKNLL</sequence>
<dbReference type="PANTHER" id="PTHR17630:SF105">
    <property type="entry name" value="DIENELACTONE HYDROLASE FAMILY PROTEIN (AFU_ORTHOLOGUE AFUA_4G08790)"/>
    <property type="match status" value="1"/>
</dbReference>
<accession>A0A8H7TAU9</accession>
<dbReference type="AlphaFoldDB" id="A0A8H7TAU9"/>
<dbReference type="Gene3D" id="3.40.50.1820">
    <property type="entry name" value="alpha/beta hydrolase"/>
    <property type="match status" value="1"/>
</dbReference>
<evidence type="ECO:0000259" key="1">
    <source>
        <dbReference type="Pfam" id="PF01738"/>
    </source>
</evidence>
<dbReference type="InterPro" id="IPR002925">
    <property type="entry name" value="Dienelactn_hydro"/>
</dbReference>
<evidence type="ECO:0000313" key="3">
    <source>
        <dbReference type="Proteomes" id="UP000664132"/>
    </source>
</evidence>
<dbReference type="Pfam" id="PF01738">
    <property type="entry name" value="DLH"/>
    <property type="match status" value="1"/>
</dbReference>
<dbReference type="OrthoDB" id="17560at2759"/>
<name>A0A8H7TAU9_9HELO</name>
<proteinExistence type="predicted"/>
<dbReference type="InterPro" id="IPR029058">
    <property type="entry name" value="AB_hydrolase_fold"/>
</dbReference>
<protein>
    <recommendedName>
        <fullName evidence="1">Dienelactone hydrolase domain-containing protein</fullName>
    </recommendedName>
</protein>
<dbReference type="GO" id="GO:0016787">
    <property type="term" value="F:hydrolase activity"/>
    <property type="evidence" value="ECO:0007669"/>
    <property type="project" value="InterPro"/>
</dbReference>
<dbReference type="PANTHER" id="PTHR17630">
    <property type="entry name" value="DIENELACTONE HYDROLASE"/>
    <property type="match status" value="1"/>
</dbReference>